<dbReference type="Pfam" id="PF01522">
    <property type="entry name" value="Polysacc_deac_1"/>
    <property type="match status" value="1"/>
</dbReference>
<dbReference type="Gene3D" id="3.20.20.370">
    <property type="entry name" value="Glycoside hydrolase/deacetylase"/>
    <property type="match status" value="1"/>
</dbReference>
<dbReference type="GO" id="GO:0005975">
    <property type="term" value="P:carbohydrate metabolic process"/>
    <property type="evidence" value="ECO:0007669"/>
    <property type="project" value="InterPro"/>
</dbReference>
<dbReference type="RefSeq" id="WP_208079972.1">
    <property type="nucleotide sequence ID" value="NZ_CP071869.1"/>
</dbReference>
<evidence type="ECO:0000313" key="5">
    <source>
        <dbReference type="Proteomes" id="UP000663920"/>
    </source>
</evidence>
<organism evidence="4 5">
    <name type="scientific">Polaribacter cellanae</name>
    <dbReference type="NCBI Taxonomy" id="2818493"/>
    <lineage>
        <taxon>Bacteria</taxon>
        <taxon>Pseudomonadati</taxon>
        <taxon>Bacteroidota</taxon>
        <taxon>Flavobacteriia</taxon>
        <taxon>Flavobacteriales</taxon>
        <taxon>Flavobacteriaceae</taxon>
    </lineage>
</organism>
<accession>A0A975H7Z7</accession>
<dbReference type="KEGG" id="pcea:J3359_06885"/>
<protein>
    <submittedName>
        <fullName evidence="4">Polysaccharide deacetylase family protein</fullName>
    </submittedName>
</protein>
<dbReference type="InterPro" id="IPR051398">
    <property type="entry name" value="Polysacch_Deacetylase"/>
</dbReference>
<dbReference type="Proteomes" id="UP000663920">
    <property type="component" value="Chromosome"/>
</dbReference>
<dbReference type="InterPro" id="IPR002509">
    <property type="entry name" value="NODB_dom"/>
</dbReference>
<dbReference type="PANTHER" id="PTHR34216:SF3">
    <property type="entry name" value="POLY-BETA-1,6-N-ACETYL-D-GLUCOSAMINE N-DEACETYLASE"/>
    <property type="match status" value="1"/>
</dbReference>
<keyword evidence="5" id="KW-1185">Reference proteome</keyword>
<dbReference type="GO" id="GO:0005576">
    <property type="term" value="C:extracellular region"/>
    <property type="evidence" value="ECO:0007669"/>
    <property type="project" value="UniProtKB-SubCell"/>
</dbReference>
<proteinExistence type="predicted"/>
<dbReference type="GO" id="GO:0016810">
    <property type="term" value="F:hydrolase activity, acting on carbon-nitrogen (but not peptide) bonds"/>
    <property type="evidence" value="ECO:0007669"/>
    <property type="project" value="InterPro"/>
</dbReference>
<comment type="subcellular location">
    <subcellularLocation>
        <location evidence="1">Secreted</location>
    </subcellularLocation>
</comment>
<dbReference type="AlphaFoldDB" id="A0A975H7Z7"/>
<keyword evidence="2" id="KW-0732">Signal</keyword>
<name>A0A975H7Z7_9FLAO</name>
<sequence length="326" mass="38687">MNFMLENLLKNLISISKQRTMLPFYHKVSDEKQTFENFLYTPRKILSFKNDIAILNKYYTPISMQEFIAVSKSRKKSKQNYFHITFDDGLSNFYKVVAPILLKEKIPATVFVNSDFIDNKALFFRYKASLLFQFYSKSSPKIKNKYHDFFEDNQKIKEKLLGVNFNNKEILDRLANEINYSFEDYLQTEKPYLSSIEIEELIEKGFTVGAHSKNHPLYSEIPFETQITQTKDSLDWLIKNFNLDYKVFSFPFTDLNVSKKFFTKLNAEKVIDASFGTSGIKKDNFVTNFQRLSFEIRNENAENYLLKEYIKYFLKIAFYKNTMPRD</sequence>
<dbReference type="InterPro" id="IPR011330">
    <property type="entry name" value="Glyco_hydro/deAcase_b/a-brl"/>
</dbReference>
<dbReference type="EMBL" id="CP071869">
    <property type="protein sequence ID" value="QTE23987.1"/>
    <property type="molecule type" value="Genomic_DNA"/>
</dbReference>
<dbReference type="PANTHER" id="PTHR34216">
    <property type="match status" value="1"/>
</dbReference>
<evidence type="ECO:0000259" key="3">
    <source>
        <dbReference type="Pfam" id="PF01522"/>
    </source>
</evidence>
<reference evidence="4 5" key="1">
    <citation type="submission" date="2021-03" db="EMBL/GenBank/DDBJ databases">
        <title>Complete genome of Polaribacter_sp.SM13.</title>
        <authorList>
            <person name="Jeong S.W."/>
            <person name="Bae J.W."/>
        </authorList>
    </citation>
    <scope>NUCLEOTIDE SEQUENCE [LARGE SCALE GENOMIC DNA]</scope>
    <source>
        <strain evidence="4 5">SM13</strain>
    </source>
</reference>
<evidence type="ECO:0000313" key="4">
    <source>
        <dbReference type="EMBL" id="QTE23987.1"/>
    </source>
</evidence>
<dbReference type="SUPFAM" id="SSF88713">
    <property type="entry name" value="Glycoside hydrolase/deacetylase"/>
    <property type="match status" value="1"/>
</dbReference>
<gene>
    <name evidence="4" type="ORF">J3359_06885</name>
</gene>
<feature type="domain" description="NodB homology" evidence="3">
    <location>
        <begin position="75"/>
        <end position="257"/>
    </location>
</feature>
<evidence type="ECO:0000256" key="2">
    <source>
        <dbReference type="ARBA" id="ARBA00022729"/>
    </source>
</evidence>
<evidence type="ECO:0000256" key="1">
    <source>
        <dbReference type="ARBA" id="ARBA00004613"/>
    </source>
</evidence>
<dbReference type="CDD" id="cd10918">
    <property type="entry name" value="CE4_NodB_like_5s_6s"/>
    <property type="match status" value="1"/>
</dbReference>